<name>A0A438FR28_VITVI</name>
<feature type="coiled-coil region" evidence="1">
    <location>
        <begin position="29"/>
        <end position="78"/>
    </location>
</feature>
<reference evidence="2 3" key="1">
    <citation type="journal article" date="2018" name="PLoS Genet.">
        <title>Population sequencing reveals clonal diversity and ancestral inbreeding in the grapevine cultivar Chardonnay.</title>
        <authorList>
            <person name="Roach M.J."/>
            <person name="Johnson D.L."/>
            <person name="Bohlmann J."/>
            <person name="van Vuuren H.J."/>
            <person name="Jones S.J."/>
            <person name="Pretorius I.S."/>
            <person name="Schmidt S.A."/>
            <person name="Borneman A.R."/>
        </authorList>
    </citation>
    <scope>NUCLEOTIDE SEQUENCE [LARGE SCALE GENOMIC DNA]</scope>
    <source>
        <strain evidence="3">cv. Chardonnay</strain>
        <tissue evidence="2">Leaf</tissue>
    </source>
</reference>
<dbReference type="Proteomes" id="UP000288805">
    <property type="component" value="Unassembled WGS sequence"/>
</dbReference>
<gene>
    <name evidence="2" type="ORF">CK203_061932</name>
</gene>
<accession>A0A438FR28</accession>
<keyword evidence="1" id="KW-0175">Coiled coil</keyword>
<evidence type="ECO:0000256" key="1">
    <source>
        <dbReference type="SAM" id="Coils"/>
    </source>
</evidence>
<evidence type="ECO:0000313" key="2">
    <source>
        <dbReference type="EMBL" id="RVW62403.1"/>
    </source>
</evidence>
<proteinExistence type="predicted"/>
<dbReference type="AlphaFoldDB" id="A0A438FR28"/>
<dbReference type="EMBL" id="QGNW01000774">
    <property type="protein sequence ID" value="RVW62403.1"/>
    <property type="molecule type" value="Genomic_DNA"/>
</dbReference>
<evidence type="ECO:0000313" key="3">
    <source>
        <dbReference type="Proteomes" id="UP000288805"/>
    </source>
</evidence>
<comment type="caution">
    <text evidence="2">The sequence shown here is derived from an EMBL/GenBank/DDBJ whole genome shotgun (WGS) entry which is preliminary data.</text>
</comment>
<protein>
    <submittedName>
        <fullName evidence="2">Uncharacterized protein</fullName>
    </submittedName>
</protein>
<organism evidence="2 3">
    <name type="scientific">Vitis vinifera</name>
    <name type="common">Grape</name>
    <dbReference type="NCBI Taxonomy" id="29760"/>
    <lineage>
        <taxon>Eukaryota</taxon>
        <taxon>Viridiplantae</taxon>
        <taxon>Streptophyta</taxon>
        <taxon>Embryophyta</taxon>
        <taxon>Tracheophyta</taxon>
        <taxon>Spermatophyta</taxon>
        <taxon>Magnoliopsida</taxon>
        <taxon>eudicotyledons</taxon>
        <taxon>Gunneridae</taxon>
        <taxon>Pentapetalae</taxon>
        <taxon>rosids</taxon>
        <taxon>Vitales</taxon>
        <taxon>Vitaceae</taxon>
        <taxon>Viteae</taxon>
        <taxon>Vitis</taxon>
    </lineage>
</organism>
<sequence length="78" mass="9000">MGNVCSVSFCTEDITGRCCDCTAARANYIRKLEENQVTLRTELQKLSELRNDVNGRVNVAEKQQMRRLDQQMRGMEDE</sequence>